<dbReference type="GO" id="GO:0005634">
    <property type="term" value="C:nucleus"/>
    <property type="evidence" value="ECO:0007669"/>
    <property type="project" value="UniProtKB-SubCell"/>
</dbReference>
<dbReference type="PANTHER" id="PTHR31442">
    <property type="entry name" value="HOMEODOMAIN-LIKE SUPERFAMILY PROTEIN-RELATED"/>
    <property type="match status" value="1"/>
</dbReference>
<feature type="compositionally biased region" description="Low complexity" evidence="5">
    <location>
        <begin position="382"/>
        <end position="394"/>
    </location>
</feature>
<dbReference type="InterPro" id="IPR009057">
    <property type="entry name" value="Homeodomain-like_sf"/>
</dbReference>
<feature type="compositionally biased region" description="Polar residues" evidence="5">
    <location>
        <begin position="363"/>
        <end position="378"/>
    </location>
</feature>
<dbReference type="InterPro" id="IPR006447">
    <property type="entry name" value="Myb_dom_plants"/>
</dbReference>
<dbReference type="STRING" id="22663.A0A2I0HU76"/>
<gene>
    <name evidence="7" type="ORF">CRG98_044353</name>
</gene>
<dbReference type="EMBL" id="PGOL01005420">
    <property type="protein sequence ID" value="PKI35262.1"/>
    <property type="molecule type" value="Genomic_DNA"/>
</dbReference>
<keyword evidence="4" id="KW-0539">Nucleus</keyword>
<dbReference type="FunFam" id="1.10.10.60:FF:000007">
    <property type="entry name" value="Two-component response regulator"/>
    <property type="match status" value="1"/>
</dbReference>
<dbReference type="PROSITE" id="PS51294">
    <property type="entry name" value="HTH_MYB"/>
    <property type="match status" value="1"/>
</dbReference>
<dbReference type="AlphaFoldDB" id="A0A2I0HU76"/>
<name>A0A2I0HU76_PUNGR</name>
<evidence type="ECO:0000313" key="7">
    <source>
        <dbReference type="EMBL" id="PKI35262.1"/>
    </source>
</evidence>
<keyword evidence="2" id="KW-0805">Transcription regulation</keyword>
<dbReference type="InterPro" id="IPR044841">
    <property type="entry name" value="LUX/BOA-like"/>
</dbReference>
<organism evidence="7 8">
    <name type="scientific">Punica granatum</name>
    <name type="common">Pomegranate</name>
    <dbReference type="NCBI Taxonomy" id="22663"/>
    <lineage>
        <taxon>Eukaryota</taxon>
        <taxon>Viridiplantae</taxon>
        <taxon>Streptophyta</taxon>
        <taxon>Embryophyta</taxon>
        <taxon>Tracheophyta</taxon>
        <taxon>Spermatophyta</taxon>
        <taxon>Magnoliopsida</taxon>
        <taxon>eudicotyledons</taxon>
        <taxon>Gunneridae</taxon>
        <taxon>Pentapetalae</taxon>
        <taxon>rosids</taxon>
        <taxon>malvids</taxon>
        <taxon>Myrtales</taxon>
        <taxon>Lythraceae</taxon>
        <taxon>Punica</taxon>
    </lineage>
</organism>
<dbReference type="Gene3D" id="1.10.10.60">
    <property type="entry name" value="Homeodomain-like"/>
    <property type="match status" value="1"/>
</dbReference>
<feature type="compositionally biased region" description="Basic and acidic residues" evidence="5">
    <location>
        <begin position="262"/>
        <end position="275"/>
    </location>
</feature>
<dbReference type="InterPro" id="IPR017930">
    <property type="entry name" value="Myb_dom"/>
</dbReference>
<reference evidence="7 8" key="1">
    <citation type="submission" date="2017-11" db="EMBL/GenBank/DDBJ databases">
        <title>De-novo sequencing of pomegranate (Punica granatum L.) genome.</title>
        <authorList>
            <person name="Akparov Z."/>
            <person name="Amiraslanov A."/>
            <person name="Hajiyeva S."/>
            <person name="Abbasov M."/>
            <person name="Kaur K."/>
            <person name="Hamwieh A."/>
            <person name="Solovyev V."/>
            <person name="Salamov A."/>
            <person name="Braich B."/>
            <person name="Kosarev P."/>
            <person name="Mahmoud A."/>
            <person name="Hajiyev E."/>
            <person name="Babayeva S."/>
            <person name="Izzatullayeva V."/>
            <person name="Mammadov A."/>
            <person name="Mammadov A."/>
            <person name="Sharifova S."/>
            <person name="Ojaghi J."/>
            <person name="Eynullazada K."/>
            <person name="Bayramov B."/>
            <person name="Abdulazimova A."/>
            <person name="Shahmuradov I."/>
        </authorList>
    </citation>
    <scope>NUCLEOTIDE SEQUENCE [LARGE SCALE GENOMIC DNA]</scope>
    <source>
        <strain evidence="8">cv. AG2017</strain>
        <tissue evidence="7">Leaf</tissue>
    </source>
</reference>
<evidence type="ECO:0000313" key="8">
    <source>
        <dbReference type="Proteomes" id="UP000233551"/>
    </source>
</evidence>
<keyword evidence="3" id="KW-0804">Transcription</keyword>
<feature type="domain" description="HTH myb-type" evidence="6">
    <location>
        <begin position="304"/>
        <end position="355"/>
    </location>
</feature>
<dbReference type="Pfam" id="PF00249">
    <property type="entry name" value="Myb_DNA-binding"/>
    <property type="match status" value="1"/>
</dbReference>
<dbReference type="Proteomes" id="UP000233551">
    <property type="component" value="Unassembled WGS sequence"/>
</dbReference>
<feature type="region of interest" description="Disordered" evidence="5">
    <location>
        <begin position="229"/>
        <end position="295"/>
    </location>
</feature>
<dbReference type="GO" id="GO:0003700">
    <property type="term" value="F:DNA-binding transcription factor activity"/>
    <property type="evidence" value="ECO:0007669"/>
    <property type="project" value="InterPro"/>
</dbReference>
<dbReference type="PANTHER" id="PTHR31442:SF21">
    <property type="entry name" value="TRANSCRIPTION FACTOR BOA-RELATED"/>
    <property type="match status" value="1"/>
</dbReference>
<protein>
    <recommendedName>
        <fullName evidence="6">HTH myb-type domain-containing protein</fullName>
    </recommendedName>
</protein>
<dbReference type="GO" id="GO:0003677">
    <property type="term" value="F:DNA binding"/>
    <property type="evidence" value="ECO:0007669"/>
    <property type="project" value="InterPro"/>
</dbReference>
<evidence type="ECO:0000256" key="3">
    <source>
        <dbReference type="ARBA" id="ARBA00023163"/>
    </source>
</evidence>
<evidence type="ECO:0000259" key="6">
    <source>
        <dbReference type="PROSITE" id="PS51294"/>
    </source>
</evidence>
<evidence type="ECO:0000256" key="4">
    <source>
        <dbReference type="ARBA" id="ARBA00023242"/>
    </source>
</evidence>
<dbReference type="InterPro" id="IPR001005">
    <property type="entry name" value="SANT/Myb"/>
</dbReference>
<evidence type="ECO:0000256" key="5">
    <source>
        <dbReference type="SAM" id="MobiDB-lite"/>
    </source>
</evidence>
<keyword evidence="8" id="KW-1185">Reference proteome</keyword>
<dbReference type="NCBIfam" id="TIGR01557">
    <property type="entry name" value="myb_SHAQKYF"/>
    <property type="match status" value="1"/>
</dbReference>
<accession>A0A2I0HU76</accession>
<proteinExistence type="predicted"/>
<comment type="caution">
    <text evidence="7">The sequence shown here is derived from an EMBL/GenBank/DDBJ whole genome shotgun (WGS) entry which is preliminary data.</text>
</comment>
<sequence length="472" mass="52528">MKGRHGVVLNCPRTLPHQLSTNTPSSHWSSRLKLYALSHFRPHYYSGNCMGAQAGNIKITRKQRKPILPERPQKVHPLYSRGSPQRITASFVMPQIPRAPSHLTHLRGSIRLQFGRVENIQRRRAAVVWRFRIILPGNKPYRVEAAMGEEVKMTEYENGIEDDDEDDNSGGDDDRVLEWEAGLPAADDLTPLSQALISPELALAFSISPEPSRTLLDVNRASQTTLASLRGNSAQSQGFSTNNNFKSFAENRDPMAVDQDDVDRTDSRKSRRIESPEEADSALRADNSTDDPSARTLKRPRLVWTPQLHKRFVDVVAHLGIKNAVPKTIMQLMNVEGLTRENVASHLQKYRLYLKRMHGLSNEGPSSSDQLFASTPVPQSLHESGGAHSAHGNGHIPVPIPMSYGAPQMMSMPMYGMAHHGHMGMQMGNPGGSAPGYNGFDSNPYMMQQRDWLGNRYGSVVSYPESATPNDK</sequence>
<evidence type="ECO:0000256" key="2">
    <source>
        <dbReference type="ARBA" id="ARBA00023015"/>
    </source>
</evidence>
<feature type="region of interest" description="Disordered" evidence="5">
    <location>
        <begin position="361"/>
        <end position="394"/>
    </location>
</feature>
<evidence type="ECO:0000256" key="1">
    <source>
        <dbReference type="ARBA" id="ARBA00004123"/>
    </source>
</evidence>
<feature type="compositionally biased region" description="Polar residues" evidence="5">
    <location>
        <begin position="229"/>
        <end position="246"/>
    </location>
</feature>
<comment type="subcellular location">
    <subcellularLocation>
        <location evidence="1">Nucleus</location>
    </subcellularLocation>
</comment>
<dbReference type="SUPFAM" id="SSF46689">
    <property type="entry name" value="Homeodomain-like"/>
    <property type="match status" value="1"/>
</dbReference>